<reference evidence="2" key="1">
    <citation type="journal article" date="2019" name="Int. J. Syst. Evol. Microbiol.">
        <title>The Global Catalogue of Microorganisms (GCM) 10K type strain sequencing project: providing services to taxonomists for standard genome sequencing and annotation.</title>
        <authorList>
            <consortium name="The Broad Institute Genomics Platform"/>
            <consortium name="The Broad Institute Genome Sequencing Center for Infectious Disease"/>
            <person name="Wu L."/>
            <person name="Ma J."/>
        </authorList>
    </citation>
    <scope>NUCLEOTIDE SEQUENCE [LARGE SCALE GENOMIC DNA]</scope>
    <source>
        <strain evidence="2">JCM 17440</strain>
    </source>
</reference>
<organism evidence="1 2">
    <name type="scientific">Actinomadura meridiana</name>
    <dbReference type="NCBI Taxonomy" id="559626"/>
    <lineage>
        <taxon>Bacteria</taxon>
        <taxon>Bacillati</taxon>
        <taxon>Actinomycetota</taxon>
        <taxon>Actinomycetes</taxon>
        <taxon>Streptosporangiales</taxon>
        <taxon>Thermomonosporaceae</taxon>
        <taxon>Actinomadura</taxon>
    </lineage>
</organism>
<sequence length="113" mass="12038">MLGGLLLVRVGRLAVGRLAALRRRGRATVLLLASVLRLTTVLRLASVLRAPLLGALGRREAPVLVVESALGTARPGQVGPAAHAEQIALLERFVTDRTVQGRHDTSPERTPAR</sequence>
<evidence type="ECO:0000313" key="1">
    <source>
        <dbReference type="EMBL" id="GAA4224626.1"/>
    </source>
</evidence>
<dbReference type="Proteomes" id="UP001501710">
    <property type="component" value="Unassembled WGS sequence"/>
</dbReference>
<accession>A0ABP8BS95</accession>
<name>A0ABP8BS95_9ACTN</name>
<gene>
    <name evidence="1" type="ORF">GCM10022254_04520</name>
</gene>
<evidence type="ECO:0008006" key="3">
    <source>
        <dbReference type="Google" id="ProtNLM"/>
    </source>
</evidence>
<dbReference type="EMBL" id="BAABAS010000003">
    <property type="protein sequence ID" value="GAA4224626.1"/>
    <property type="molecule type" value="Genomic_DNA"/>
</dbReference>
<evidence type="ECO:0000313" key="2">
    <source>
        <dbReference type="Proteomes" id="UP001501710"/>
    </source>
</evidence>
<protein>
    <recommendedName>
        <fullName evidence="3">Secreted protein</fullName>
    </recommendedName>
</protein>
<comment type="caution">
    <text evidence="1">The sequence shown here is derived from an EMBL/GenBank/DDBJ whole genome shotgun (WGS) entry which is preliminary data.</text>
</comment>
<proteinExistence type="predicted"/>
<keyword evidence="2" id="KW-1185">Reference proteome</keyword>